<dbReference type="KEGG" id="bbel:109488030"/>
<dbReference type="RefSeq" id="XP_019647730.1">
    <property type="nucleotide sequence ID" value="XM_019792171.1"/>
</dbReference>
<dbReference type="InterPro" id="IPR032675">
    <property type="entry name" value="LRR_dom_sf"/>
</dbReference>
<dbReference type="SUPFAM" id="SSF52047">
    <property type="entry name" value="RNI-like"/>
    <property type="match status" value="1"/>
</dbReference>
<dbReference type="GeneID" id="109488030"/>
<gene>
    <name evidence="2" type="primary">LOC109488030</name>
</gene>
<sequence length="149" mass="16732">MVLENSDLRAFTLDMGCGWSTDPLDPPVLALADLLANNNTLRKLHVRLDCPWSPQAISNDTIALLCAAMYANSTVKELNISGIYTAEDNGPRIIQALLKHKGTKFTIDMPYWWNAYCQVSVQNTCTHLHFAERSTILQKKIPTICNLHF</sequence>
<keyword evidence="1" id="KW-1185">Reference proteome</keyword>
<accession>A0A6P5A3A0</accession>
<dbReference type="Proteomes" id="UP000515135">
    <property type="component" value="Unplaced"/>
</dbReference>
<dbReference type="Gene3D" id="3.80.10.10">
    <property type="entry name" value="Ribonuclease Inhibitor"/>
    <property type="match status" value="1"/>
</dbReference>
<dbReference type="AlphaFoldDB" id="A0A6P5A3A0"/>
<reference evidence="2" key="1">
    <citation type="submission" date="2025-08" db="UniProtKB">
        <authorList>
            <consortium name="RefSeq"/>
        </authorList>
    </citation>
    <scope>IDENTIFICATION</scope>
    <source>
        <tissue evidence="2">Gonad</tissue>
    </source>
</reference>
<name>A0A6P5A3A0_BRABE</name>
<proteinExistence type="predicted"/>
<protein>
    <submittedName>
        <fullName evidence="2">Uncharacterized protein LOC109488030</fullName>
    </submittedName>
</protein>
<evidence type="ECO:0000313" key="2">
    <source>
        <dbReference type="RefSeq" id="XP_019647730.1"/>
    </source>
</evidence>
<evidence type="ECO:0000313" key="1">
    <source>
        <dbReference type="Proteomes" id="UP000515135"/>
    </source>
</evidence>
<organism evidence="1 2">
    <name type="scientific">Branchiostoma belcheri</name>
    <name type="common">Amphioxus</name>
    <dbReference type="NCBI Taxonomy" id="7741"/>
    <lineage>
        <taxon>Eukaryota</taxon>
        <taxon>Metazoa</taxon>
        <taxon>Chordata</taxon>
        <taxon>Cephalochordata</taxon>
        <taxon>Leptocardii</taxon>
        <taxon>Amphioxiformes</taxon>
        <taxon>Branchiostomatidae</taxon>
        <taxon>Branchiostoma</taxon>
    </lineage>
</organism>